<proteinExistence type="predicted"/>
<keyword evidence="2" id="KW-1185">Reference proteome</keyword>
<reference evidence="1 2" key="1">
    <citation type="journal article" date="2022" name="Hortic Res">
        <title>A haplotype resolved chromosomal level avocado genome allows analysis of novel avocado genes.</title>
        <authorList>
            <person name="Nath O."/>
            <person name="Fletcher S.J."/>
            <person name="Hayward A."/>
            <person name="Shaw L.M."/>
            <person name="Masouleh A.K."/>
            <person name="Furtado A."/>
            <person name="Henry R.J."/>
            <person name="Mitter N."/>
        </authorList>
    </citation>
    <scope>NUCLEOTIDE SEQUENCE [LARGE SCALE GENOMIC DNA]</scope>
    <source>
        <strain evidence="2">cv. Hass</strain>
    </source>
</reference>
<sequence length="68" mass="7949">MQHGRVQHTPILPGRVPHILSPNRPRHMQSRIQIPSPTFDVKVISPTFSRMQEDAFRMLGIYMTTYFT</sequence>
<gene>
    <name evidence="1" type="ORF">MRB53_020751</name>
</gene>
<comment type="caution">
    <text evidence="1">The sequence shown here is derived from an EMBL/GenBank/DDBJ whole genome shotgun (WGS) entry which is preliminary data.</text>
</comment>
<accession>A0ACC2L1T6</accession>
<evidence type="ECO:0000313" key="1">
    <source>
        <dbReference type="EMBL" id="KAJ8627444.1"/>
    </source>
</evidence>
<organism evidence="1 2">
    <name type="scientific">Persea americana</name>
    <name type="common">Avocado</name>
    <dbReference type="NCBI Taxonomy" id="3435"/>
    <lineage>
        <taxon>Eukaryota</taxon>
        <taxon>Viridiplantae</taxon>
        <taxon>Streptophyta</taxon>
        <taxon>Embryophyta</taxon>
        <taxon>Tracheophyta</taxon>
        <taxon>Spermatophyta</taxon>
        <taxon>Magnoliopsida</taxon>
        <taxon>Magnoliidae</taxon>
        <taxon>Laurales</taxon>
        <taxon>Lauraceae</taxon>
        <taxon>Persea</taxon>
    </lineage>
</organism>
<dbReference type="Proteomes" id="UP001234297">
    <property type="component" value="Chromosome 6"/>
</dbReference>
<dbReference type="EMBL" id="CM056814">
    <property type="protein sequence ID" value="KAJ8627444.1"/>
    <property type="molecule type" value="Genomic_DNA"/>
</dbReference>
<evidence type="ECO:0000313" key="2">
    <source>
        <dbReference type="Proteomes" id="UP001234297"/>
    </source>
</evidence>
<name>A0ACC2L1T6_PERAE</name>
<protein>
    <submittedName>
        <fullName evidence="1">Uncharacterized protein</fullName>
    </submittedName>
</protein>